<dbReference type="InterPro" id="IPR036291">
    <property type="entry name" value="NAD(P)-bd_dom_sf"/>
</dbReference>
<reference evidence="1 2" key="1">
    <citation type="submission" date="2015-01" db="EMBL/GenBank/DDBJ databases">
        <title>Draft genome sequence of Pedobacter sp. NL19 isolated from sludge of an effluent treatment pond in an abandoned uranium mine.</title>
        <authorList>
            <person name="Santos T."/>
            <person name="Caetano T."/>
            <person name="Covas C."/>
            <person name="Cruz A."/>
            <person name="Mendo S."/>
        </authorList>
    </citation>
    <scope>NUCLEOTIDE SEQUENCE [LARGE SCALE GENOMIC DNA]</scope>
    <source>
        <strain evidence="1 2">NL19</strain>
    </source>
</reference>
<evidence type="ECO:0000313" key="1">
    <source>
        <dbReference type="EMBL" id="KIO77371.1"/>
    </source>
</evidence>
<dbReference type="PANTHER" id="PTHR13812:SF19">
    <property type="entry name" value="KETIMINE REDUCTASE MU-CRYSTALLIN"/>
    <property type="match status" value="1"/>
</dbReference>
<proteinExistence type="predicted"/>
<evidence type="ECO:0000313" key="2">
    <source>
        <dbReference type="Proteomes" id="UP000032049"/>
    </source>
</evidence>
<dbReference type="Proteomes" id="UP000032049">
    <property type="component" value="Unassembled WGS sequence"/>
</dbReference>
<sequence length="323" mass="36355">MLYLNANTIKEIGFNWEQLTAVIKDAVVQLHANDYSQPIKPYLRFGDPKNRIIAMPAYIGGENPWAGIKWIASFPDNIYKDKLRANSVTILNEHDSGIPRCIINTATISAIRTAAVSGLMVQEFIKERNTDRKLVVGINGFGPIGQMHLRMITSILGNDIEKVLINDLNRIDKSAIDHDIADKVIIVSGWEESYQDADIFITCTVSDAPYINISPKKGSLQLNVSLRDYTVDMKDFMDIVVVDNWEEVCRQNTDIENMHLQKGLLESDTYSIAEIVNKGILDKRETSDVVMFNPMGMAIFDIAVGGYYYREALNKNMGFPLPD</sequence>
<dbReference type="Gene3D" id="3.40.50.720">
    <property type="entry name" value="NAD(P)-binding Rossmann-like Domain"/>
    <property type="match status" value="1"/>
</dbReference>
<dbReference type="GO" id="GO:0005737">
    <property type="term" value="C:cytoplasm"/>
    <property type="evidence" value="ECO:0007669"/>
    <property type="project" value="TreeGrafter"/>
</dbReference>
<name>A0A0D0GSJ4_9SPHI</name>
<protein>
    <submittedName>
        <fullName evidence="1">Ornithine cyclodeaminase</fullName>
    </submittedName>
</protein>
<gene>
    <name evidence="1" type="ORF">TH53_09695</name>
</gene>
<dbReference type="PIRSF" id="PIRSF001439">
    <property type="entry name" value="CryM"/>
    <property type="match status" value="1"/>
</dbReference>
<dbReference type="SUPFAM" id="SSF51735">
    <property type="entry name" value="NAD(P)-binding Rossmann-fold domains"/>
    <property type="match status" value="1"/>
</dbReference>
<keyword evidence="2" id="KW-1185">Reference proteome</keyword>
<dbReference type="InterPro" id="IPR003462">
    <property type="entry name" value="ODC_Mu_crystall"/>
</dbReference>
<dbReference type="Gene3D" id="3.30.1780.10">
    <property type="entry name" value="ornithine cyclodeaminase, domain 1"/>
    <property type="match status" value="1"/>
</dbReference>
<organism evidence="1 2">
    <name type="scientific">Pedobacter lusitanus</name>
    <dbReference type="NCBI Taxonomy" id="1503925"/>
    <lineage>
        <taxon>Bacteria</taxon>
        <taxon>Pseudomonadati</taxon>
        <taxon>Bacteroidota</taxon>
        <taxon>Sphingobacteriia</taxon>
        <taxon>Sphingobacteriales</taxon>
        <taxon>Sphingobacteriaceae</taxon>
        <taxon>Pedobacter</taxon>
    </lineage>
</organism>
<dbReference type="EMBL" id="JXRA01000036">
    <property type="protein sequence ID" value="KIO77371.1"/>
    <property type="molecule type" value="Genomic_DNA"/>
</dbReference>
<dbReference type="RefSeq" id="WP_041881179.1">
    <property type="nucleotide sequence ID" value="NZ_CP157278.1"/>
</dbReference>
<accession>A0A0D0GSJ4</accession>
<dbReference type="OrthoDB" id="9792005at2"/>
<dbReference type="InterPro" id="IPR023401">
    <property type="entry name" value="ODC_N"/>
</dbReference>
<dbReference type="PANTHER" id="PTHR13812">
    <property type="entry name" value="KETIMINE REDUCTASE MU-CRYSTALLIN"/>
    <property type="match status" value="1"/>
</dbReference>
<dbReference type="Pfam" id="PF02423">
    <property type="entry name" value="OCD_Mu_crystall"/>
    <property type="match status" value="1"/>
</dbReference>
<dbReference type="STRING" id="1503925.TH53_09695"/>
<dbReference type="AlphaFoldDB" id="A0A0D0GSJ4"/>
<comment type="caution">
    <text evidence="1">The sequence shown here is derived from an EMBL/GenBank/DDBJ whole genome shotgun (WGS) entry which is preliminary data.</text>
</comment>